<name>A0A2R6NVQ2_9APHY</name>
<reference evidence="3 4" key="1">
    <citation type="submission" date="2018-02" db="EMBL/GenBank/DDBJ databases">
        <title>Genome sequence of the basidiomycete white-rot fungus Phlebia centrifuga.</title>
        <authorList>
            <person name="Granchi Z."/>
            <person name="Peng M."/>
            <person name="de Vries R.P."/>
            <person name="Hilden K."/>
            <person name="Makela M.R."/>
            <person name="Grigoriev I."/>
            <person name="Riley R."/>
        </authorList>
    </citation>
    <scope>NUCLEOTIDE SEQUENCE [LARGE SCALE GENOMIC DNA]</scope>
    <source>
        <strain evidence="3 4">FBCC195</strain>
    </source>
</reference>
<feature type="compositionally biased region" description="Low complexity" evidence="2">
    <location>
        <begin position="457"/>
        <end position="474"/>
    </location>
</feature>
<feature type="region of interest" description="Disordered" evidence="2">
    <location>
        <begin position="669"/>
        <end position="820"/>
    </location>
</feature>
<keyword evidence="4" id="KW-1185">Reference proteome</keyword>
<evidence type="ECO:0000256" key="1">
    <source>
        <dbReference type="SAM" id="Coils"/>
    </source>
</evidence>
<evidence type="ECO:0000313" key="4">
    <source>
        <dbReference type="Proteomes" id="UP000186601"/>
    </source>
</evidence>
<feature type="compositionally biased region" description="Low complexity" evidence="2">
    <location>
        <begin position="679"/>
        <end position="695"/>
    </location>
</feature>
<feature type="region of interest" description="Disordered" evidence="2">
    <location>
        <begin position="344"/>
        <end position="475"/>
    </location>
</feature>
<comment type="caution">
    <text evidence="3">The sequence shown here is derived from an EMBL/GenBank/DDBJ whole genome shotgun (WGS) entry which is preliminary data.</text>
</comment>
<feature type="compositionally biased region" description="Acidic residues" evidence="2">
    <location>
        <begin position="793"/>
        <end position="820"/>
    </location>
</feature>
<feature type="compositionally biased region" description="Polar residues" evidence="2">
    <location>
        <begin position="318"/>
        <end position="327"/>
    </location>
</feature>
<dbReference type="EMBL" id="MLYV02000785">
    <property type="protein sequence ID" value="PSR77676.1"/>
    <property type="molecule type" value="Genomic_DNA"/>
</dbReference>
<feature type="compositionally biased region" description="Basic and acidic residues" evidence="2">
    <location>
        <begin position="269"/>
        <end position="279"/>
    </location>
</feature>
<feature type="region of interest" description="Disordered" evidence="2">
    <location>
        <begin position="191"/>
        <end position="332"/>
    </location>
</feature>
<evidence type="ECO:0000313" key="3">
    <source>
        <dbReference type="EMBL" id="PSR77676.1"/>
    </source>
</evidence>
<protein>
    <submittedName>
        <fullName evidence="3">Uncharacterized protein</fullName>
    </submittedName>
</protein>
<sequence length="848" mass="90597">MSVSPQPLPQSAILTRSPPEISIGTPIASLSHATSNAGDSPAQLASLLSNSLMEVDSLKRELASMKRRAEKAERLVTSFQKLSAAVGSPNHSASGNSTPANGQLDEQSARLLIMECEARAEHYLIERDELTARINCMQEGWEELDRFLFQQTADASDARARFSLLMNKRGGDLVVLSRDGPPHATALVNTHQQLAARDSRPRPSPRLSVRTSVPTSRSGVPLSAQQYSSIPQPPPPTQSSRVRPRAGSLEGSPYAPLTGPGGPPPSKRMRSDRDYDRDLQVPQGHSYSQSPGNSPRLVYQTNGQVDRSPPLSVPPSQGPYTHGQPQHSYRHRGRDDGVQIRYTDASGQSSRHPAPRGRRGHRSVSRSRSRSHSRASSASLDEMLLEATTGDDPDRRVDSNGVPILQQQPRHPHGAPLSAHPSQHLSPNAHVPPRRQRSMSNERDREYLAIPYHNSRSRGSSQSHPSLHPSSSMSNVVISAGGIPSGPGVPGNAPPLTQVQTYQTHIFAPPVTGAPVKKTPTTGVITGISGIGGGGFPATNAQGQRICRQCGLPGRYKDGKCVEKWGPGPEGPGTVCDRCRKKMKRVERRGTLDSQHLANNSHSGPAAVHPSAAALQHPPTNGRSSQQMLISQGSDRSLQRTDTLPAGHIVSRAGLGSSSTLILANNSYARMEREEPRTRPASPQVPPQRAAARRSPPTPPYIDTLPNTGNEGDDSSNEVERVVSRARTSRVQSPEPIIPRPQSNGHHVRSPERISPPSQPAASGGGSPQRGSPRGSEVPAGNTGKSKPPPIEADADADADADAEADLDADADIDAEADADADAELLEAVDAAEANNASGEEWLKKEEA</sequence>
<proteinExistence type="predicted"/>
<feature type="compositionally biased region" description="Basic residues" evidence="2">
    <location>
        <begin position="353"/>
        <end position="373"/>
    </location>
</feature>
<feature type="compositionally biased region" description="Polar residues" evidence="2">
    <location>
        <begin position="592"/>
        <end position="603"/>
    </location>
</feature>
<feature type="region of interest" description="Disordered" evidence="2">
    <location>
        <begin position="1"/>
        <end position="20"/>
    </location>
</feature>
<gene>
    <name evidence="3" type="ORF">PHLCEN_2v7734</name>
</gene>
<dbReference type="Proteomes" id="UP000186601">
    <property type="component" value="Unassembled WGS sequence"/>
</dbReference>
<feature type="coiled-coil region" evidence="1">
    <location>
        <begin position="48"/>
        <end position="82"/>
    </location>
</feature>
<keyword evidence="1" id="KW-0175">Coiled coil</keyword>
<dbReference type="OrthoDB" id="2162994at2759"/>
<feature type="compositionally biased region" description="Low complexity" evidence="2">
    <location>
        <begin position="205"/>
        <end position="214"/>
    </location>
</feature>
<evidence type="ECO:0000256" key="2">
    <source>
        <dbReference type="SAM" id="MobiDB-lite"/>
    </source>
</evidence>
<accession>A0A2R6NVQ2</accession>
<organism evidence="3 4">
    <name type="scientific">Hermanssonia centrifuga</name>
    <dbReference type="NCBI Taxonomy" id="98765"/>
    <lineage>
        <taxon>Eukaryota</taxon>
        <taxon>Fungi</taxon>
        <taxon>Dikarya</taxon>
        <taxon>Basidiomycota</taxon>
        <taxon>Agaricomycotina</taxon>
        <taxon>Agaricomycetes</taxon>
        <taxon>Polyporales</taxon>
        <taxon>Meruliaceae</taxon>
        <taxon>Hermanssonia</taxon>
    </lineage>
</organism>
<feature type="compositionally biased region" description="Polar residues" evidence="2">
    <location>
        <begin position="283"/>
        <end position="305"/>
    </location>
</feature>
<dbReference type="AlphaFoldDB" id="A0A2R6NVQ2"/>
<feature type="region of interest" description="Disordered" evidence="2">
    <location>
        <begin position="588"/>
        <end position="639"/>
    </location>
</feature>
<feature type="compositionally biased region" description="Polar residues" evidence="2">
    <location>
        <begin position="618"/>
        <end position="639"/>
    </location>
</feature>
<dbReference type="STRING" id="98765.A0A2R6NVQ2"/>